<name>A0AC58TXM8_TOBAC</name>
<dbReference type="RefSeq" id="XP_075101960.1">
    <property type="nucleotide sequence ID" value="XM_075245859.1"/>
</dbReference>
<gene>
    <name evidence="2" type="primary">LOC142177377</name>
</gene>
<organism evidence="1 2">
    <name type="scientific">Nicotiana tabacum</name>
    <name type="common">Common tobacco</name>
    <dbReference type="NCBI Taxonomy" id="4097"/>
    <lineage>
        <taxon>Eukaryota</taxon>
        <taxon>Viridiplantae</taxon>
        <taxon>Streptophyta</taxon>
        <taxon>Embryophyta</taxon>
        <taxon>Tracheophyta</taxon>
        <taxon>Spermatophyta</taxon>
        <taxon>Magnoliopsida</taxon>
        <taxon>eudicotyledons</taxon>
        <taxon>Gunneridae</taxon>
        <taxon>Pentapetalae</taxon>
        <taxon>asterids</taxon>
        <taxon>lamiids</taxon>
        <taxon>Solanales</taxon>
        <taxon>Solanaceae</taxon>
        <taxon>Nicotianoideae</taxon>
        <taxon>Nicotianeae</taxon>
        <taxon>Nicotiana</taxon>
    </lineage>
</organism>
<dbReference type="Proteomes" id="UP000790787">
    <property type="component" value="Chromosome 23"/>
</dbReference>
<proteinExistence type="predicted"/>
<evidence type="ECO:0000313" key="1">
    <source>
        <dbReference type="Proteomes" id="UP000790787"/>
    </source>
</evidence>
<sequence length="166" mass="18081">MPSSPENVTQKWPATSLMQNAVSELKLQRGILLPLMAMNFTWFAKTAITTAFLGRLGDVYLAGGTLGFTFANVTGFSVLNGLCGAMEPICGQAFGAKNYKLLHKTLIMATLLLLLISLPISFFLLNVDKILVQFGQQEDISNMANKHLIHLLPDLVITSLLCPLQA</sequence>
<accession>A0AC58TXM8</accession>
<reference evidence="1" key="1">
    <citation type="journal article" date="2014" name="Nat. Commun.">
        <title>The tobacco genome sequence and its comparison with those of tomato and potato.</title>
        <authorList>
            <person name="Sierro N."/>
            <person name="Battey J.N."/>
            <person name="Ouadi S."/>
            <person name="Bakaher N."/>
            <person name="Bovet L."/>
            <person name="Willig A."/>
            <person name="Goepfert S."/>
            <person name="Peitsch M.C."/>
            <person name="Ivanov N.V."/>
        </authorList>
    </citation>
    <scope>NUCLEOTIDE SEQUENCE [LARGE SCALE GENOMIC DNA]</scope>
</reference>
<protein>
    <submittedName>
        <fullName evidence="2">Protein DETOXIFICATION 56-like</fullName>
    </submittedName>
</protein>
<keyword evidence="1" id="KW-1185">Reference proteome</keyword>
<reference evidence="2" key="2">
    <citation type="submission" date="2025-08" db="UniProtKB">
        <authorList>
            <consortium name="RefSeq"/>
        </authorList>
    </citation>
    <scope>IDENTIFICATION</scope>
    <source>
        <tissue evidence="2">Leaf</tissue>
    </source>
</reference>
<evidence type="ECO:0000313" key="2">
    <source>
        <dbReference type="RefSeq" id="XP_075101960.1"/>
    </source>
</evidence>